<dbReference type="RefSeq" id="WP_379804032.1">
    <property type="nucleotide sequence ID" value="NZ_JBHUOL010000006.1"/>
</dbReference>
<organism evidence="1 2">
    <name type="scientific">Flavobacterium ardleyense</name>
    <dbReference type="NCBI Taxonomy" id="2038737"/>
    <lineage>
        <taxon>Bacteria</taxon>
        <taxon>Pseudomonadati</taxon>
        <taxon>Bacteroidota</taxon>
        <taxon>Flavobacteriia</taxon>
        <taxon>Flavobacteriales</taxon>
        <taxon>Flavobacteriaceae</taxon>
        <taxon>Flavobacterium</taxon>
    </lineage>
</organism>
<name>A0ABW5Z472_9FLAO</name>
<sequence length="169" mass="20457">MNESLKNRIAEKRWEIERNEKLNSFMEKISSTNLNNKIENLGFVESDEFQAKSEEWPNKYAENLYFQIELNNVEEISKRIKNYLEKIETDYLYIFLMNFNFGLLKIKKSLFLKEWNKILEIENDDIFCFNPLKTDFICIEKTEEYIIGKENEGQKWICEITYSNKNIMN</sequence>
<proteinExistence type="predicted"/>
<gene>
    <name evidence="1" type="ORF">ACFSX9_02620</name>
</gene>
<dbReference type="Proteomes" id="UP001597549">
    <property type="component" value="Unassembled WGS sequence"/>
</dbReference>
<reference evidence="2" key="1">
    <citation type="journal article" date="2019" name="Int. J. Syst. Evol. Microbiol.">
        <title>The Global Catalogue of Microorganisms (GCM) 10K type strain sequencing project: providing services to taxonomists for standard genome sequencing and annotation.</title>
        <authorList>
            <consortium name="The Broad Institute Genomics Platform"/>
            <consortium name="The Broad Institute Genome Sequencing Center for Infectious Disease"/>
            <person name="Wu L."/>
            <person name="Ma J."/>
        </authorList>
    </citation>
    <scope>NUCLEOTIDE SEQUENCE [LARGE SCALE GENOMIC DNA]</scope>
    <source>
        <strain evidence="2">KCTC 52644</strain>
    </source>
</reference>
<accession>A0ABW5Z472</accession>
<protein>
    <submittedName>
        <fullName evidence="1">Uncharacterized protein</fullName>
    </submittedName>
</protein>
<evidence type="ECO:0000313" key="2">
    <source>
        <dbReference type="Proteomes" id="UP001597549"/>
    </source>
</evidence>
<evidence type="ECO:0000313" key="1">
    <source>
        <dbReference type="EMBL" id="MFD2907620.1"/>
    </source>
</evidence>
<comment type="caution">
    <text evidence="1">The sequence shown here is derived from an EMBL/GenBank/DDBJ whole genome shotgun (WGS) entry which is preliminary data.</text>
</comment>
<keyword evidence="2" id="KW-1185">Reference proteome</keyword>
<dbReference type="EMBL" id="JBHUOL010000006">
    <property type="protein sequence ID" value="MFD2907620.1"/>
    <property type="molecule type" value="Genomic_DNA"/>
</dbReference>